<dbReference type="EMBL" id="FCOR01000001">
    <property type="protein sequence ID" value="CVK15203.1"/>
    <property type="molecule type" value="Genomic_DNA"/>
</dbReference>
<dbReference type="InterPro" id="IPR036761">
    <property type="entry name" value="TTHA0802/YceI-like_sf"/>
</dbReference>
<evidence type="ECO:0000313" key="3">
    <source>
        <dbReference type="Proteomes" id="UP000182761"/>
    </source>
</evidence>
<accession>A0A0X3ALT9</accession>
<dbReference type="InterPro" id="IPR007372">
    <property type="entry name" value="Lipid/polyisoprenoid-bd_YceI"/>
</dbReference>
<reference evidence="2 3" key="1">
    <citation type="submission" date="2016-01" db="EMBL/GenBank/DDBJ databases">
        <authorList>
            <person name="McClelland M."/>
            <person name="Jain A."/>
            <person name="Saraogi P."/>
            <person name="Mendelson R."/>
            <person name="Westerman R."/>
            <person name="SanMiguel P."/>
            <person name="Csonka L."/>
        </authorList>
    </citation>
    <scope>NUCLEOTIDE SEQUENCE [LARGE SCALE GENOMIC DNA]</scope>
    <source>
        <strain evidence="2 3">R-53146</strain>
    </source>
</reference>
<dbReference type="Gene3D" id="2.40.128.110">
    <property type="entry name" value="Lipid/polyisoprenoid-binding, YceI-like"/>
    <property type="match status" value="1"/>
</dbReference>
<dbReference type="Proteomes" id="UP000182761">
    <property type="component" value="Unassembled WGS sequence"/>
</dbReference>
<dbReference type="SMART" id="SM00867">
    <property type="entry name" value="YceI"/>
    <property type="match status" value="1"/>
</dbReference>
<sequence length="171" mass="19399">MKKKWLTDPSHSEIFFKVKHMVISTVTGEFTKFQGSIESDNDDLSNAKFDFSIEADSINTKITDRDNHLKSEDFFDVTHYPKLTFTSELGIKNNTITGLLTIKEVSKEITLDADFGGIIKDPWNNQRAGFEFTGKLNRKDFGLNWSQITEAGGLVVSNEIKLQINLEFIAQ</sequence>
<feature type="domain" description="Lipid/polyisoprenoid-binding YceI-like" evidence="1">
    <location>
        <begin position="4"/>
        <end position="169"/>
    </location>
</feature>
<dbReference type="RefSeq" id="WP_055424447.1">
    <property type="nucleotide sequence ID" value="NZ_FCOR01000001.1"/>
</dbReference>
<organism evidence="2 3">
    <name type="scientific">Apibacter mensalis</name>
    <dbReference type="NCBI Taxonomy" id="1586267"/>
    <lineage>
        <taxon>Bacteria</taxon>
        <taxon>Pseudomonadati</taxon>
        <taxon>Bacteroidota</taxon>
        <taxon>Flavobacteriia</taxon>
        <taxon>Flavobacteriales</taxon>
        <taxon>Weeksellaceae</taxon>
        <taxon>Apibacter</taxon>
    </lineage>
</organism>
<proteinExistence type="predicted"/>
<dbReference type="AlphaFoldDB" id="A0A0X3ALT9"/>
<dbReference type="Pfam" id="PF04264">
    <property type="entry name" value="YceI"/>
    <property type="match status" value="1"/>
</dbReference>
<dbReference type="OrthoDB" id="9811006at2"/>
<dbReference type="SUPFAM" id="SSF101874">
    <property type="entry name" value="YceI-like"/>
    <property type="match status" value="1"/>
</dbReference>
<dbReference type="PANTHER" id="PTHR34406">
    <property type="entry name" value="PROTEIN YCEI"/>
    <property type="match status" value="1"/>
</dbReference>
<evidence type="ECO:0000313" key="2">
    <source>
        <dbReference type="EMBL" id="CVK15203.1"/>
    </source>
</evidence>
<evidence type="ECO:0000259" key="1">
    <source>
        <dbReference type="SMART" id="SM00867"/>
    </source>
</evidence>
<gene>
    <name evidence="2" type="ORF">Ga0061079_10114</name>
</gene>
<keyword evidence="3" id="KW-1185">Reference proteome</keyword>
<protein>
    <submittedName>
        <fullName evidence="2">Polyisoprenoid-binding protein YceI</fullName>
    </submittedName>
</protein>
<name>A0A0X3ALT9_9FLAO</name>
<dbReference type="PANTHER" id="PTHR34406:SF1">
    <property type="entry name" value="PROTEIN YCEI"/>
    <property type="match status" value="1"/>
</dbReference>